<proteinExistence type="predicted"/>
<sequence length="174" mass="19947">MIYEYQILVTNYSINRAVMIGVSTSDLNQASALSDMNLSHITETLGELNAVIAGQLDYLNWGTDLFYVSSDTTISRYGDFDKVERYEVPTLGLRDFLIELKNFKEQCHAGDYYKTIIGQAFTAIKANPLQYKRWPTSDIYYLITLNNITFTLVLEPNDFNLTESQYVAQLKSEF</sequence>
<name>A0A1M5RLE4_9FLAO</name>
<keyword evidence="2" id="KW-1185">Reference proteome</keyword>
<evidence type="ECO:0000313" key="1">
    <source>
        <dbReference type="EMBL" id="SHH27035.1"/>
    </source>
</evidence>
<dbReference type="STRING" id="370979.SAMN05443663_106248"/>
<dbReference type="EMBL" id="FQWC01000006">
    <property type="protein sequence ID" value="SHH27035.1"/>
    <property type="molecule type" value="Genomic_DNA"/>
</dbReference>
<organism evidence="1 2">
    <name type="scientific">Flavobacterium defluvii</name>
    <dbReference type="NCBI Taxonomy" id="370979"/>
    <lineage>
        <taxon>Bacteria</taxon>
        <taxon>Pseudomonadati</taxon>
        <taxon>Bacteroidota</taxon>
        <taxon>Flavobacteriia</taxon>
        <taxon>Flavobacteriales</taxon>
        <taxon>Flavobacteriaceae</taxon>
        <taxon>Flavobacterium</taxon>
    </lineage>
</organism>
<accession>A0A1M5RLE4</accession>
<protein>
    <submittedName>
        <fullName evidence="1">Uncharacterized protein</fullName>
    </submittedName>
</protein>
<dbReference type="OrthoDB" id="1257166at2"/>
<dbReference type="Proteomes" id="UP000184071">
    <property type="component" value="Unassembled WGS sequence"/>
</dbReference>
<dbReference type="RefSeq" id="WP_073416948.1">
    <property type="nucleotide sequence ID" value="NZ_FQWC01000006.1"/>
</dbReference>
<gene>
    <name evidence="1" type="ORF">SAMN05443663_106248</name>
</gene>
<reference evidence="2" key="1">
    <citation type="submission" date="2016-11" db="EMBL/GenBank/DDBJ databases">
        <authorList>
            <person name="Varghese N."/>
            <person name="Submissions S."/>
        </authorList>
    </citation>
    <scope>NUCLEOTIDE SEQUENCE [LARGE SCALE GENOMIC DNA]</scope>
    <source>
        <strain evidence="2">DSM 17963</strain>
    </source>
</reference>
<dbReference type="AlphaFoldDB" id="A0A1M5RLE4"/>
<evidence type="ECO:0000313" key="2">
    <source>
        <dbReference type="Proteomes" id="UP000184071"/>
    </source>
</evidence>